<dbReference type="Proteomes" id="UP000017396">
    <property type="component" value="Chromosome"/>
</dbReference>
<evidence type="ECO:0000313" key="2">
    <source>
        <dbReference type="Proteomes" id="UP000017396"/>
    </source>
</evidence>
<organism evidence="1 2">
    <name type="scientific">Gloeobacter kilaueensis (strain ATCC BAA-2537 / CCAP 1431/1 / ULC 316 / JS1)</name>
    <dbReference type="NCBI Taxonomy" id="1183438"/>
    <lineage>
        <taxon>Bacteria</taxon>
        <taxon>Bacillati</taxon>
        <taxon>Cyanobacteriota</taxon>
        <taxon>Cyanophyceae</taxon>
        <taxon>Gloeobacterales</taxon>
        <taxon>Gloeobacteraceae</taxon>
        <taxon>Gloeobacter</taxon>
    </lineage>
</organism>
<name>U5QJW7_GLOK1</name>
<gene>
    <name evidence="1" type="ORF">GKIL_1643</name>
</gene>
<dbReference type="HOGENOM" id="CLU_144128_2_0_3"/>
<proteinExistence type="predicted"/>
<dbReference type="STRING" id="1183438.GKIL_1643"/>
<dbReference type="InterPro" id="IPR014964">
    <property type="entry name" value="DUF1830"/>
</dbReference>
<keyword evidence="2" id="KW-1185">Reference proteome</keyword>
<dbReference type="KEGG" id="glj:GKIL_1643"/>
<reference evidence="1 2" key="1">
    <citation type="journal article" date="2013" name="PLoS ONE">
        <title>Cultivation and Complete Genome Sequencing of Gloeobacter kilaueensis sp. nov., from a Lava Cave in Kilauea Caldera, Hawai'i.</title>
        <authorList>
            <person name="Saw J.H."/>
            <person name="Schatz M."/>
            <person name="Brown M.V."/>
            <person name="Kunkel D.D."/>
            <person name="Foster J.S."/>
            <person name="Shick H."/>
            <person name="Christensen S."/>
            <person name="Hou S."/>
            <person name="Wan X."/>
            <person name="Donachie S.P."/>
        </authorList>
    </citation>
    <scope>NUCLEOTIDE SEQUENCE [LARGE SCALE GENOMIC DNA]</scope>
    <source>
        <strain evidence="2">JS</strain>
    </source>
</reference>
<accession>U5QJW7</accession>
<evidence type="ECO:0008006" key="3">
    <source>
        <dbReference type="Google" id="ProtNLM"/>
    </source>
</evidence>
<dbReference type="OrthoDB" id="460810at2"/>
<dbReference type="Pfam" id="PF08865">
    <property type="entry name" value="DUF1830"/>
    <property type="match status" value="1"/>
</dbReference>
<dbReference type="EMBL" id="CP003587">
    <property type="protein sequence ID" value="AGY57889.1"/>
    <property type="molecule type" value="Genomic_DNA"/>
</dbReference>
<protein>
    <recommendedName>
        <fullName evidence="3">DUF1830 domain-containing protein</fullName>
    </recommendedName>
</protein>
<evidence type="ECO:0000313" key="1">
    <source>
        <dbReference type="EMBL" id="AGY57889.1"/>
    </source>
</evidence>
<dbReference type="AlphaFoldDB" id="U5QJW7"/>
<sequence>MHQSLDGLPPNDASLTCSYANRTGSLQIVRITNVAGWYFERVVFPAQTILFCTPPEAVLEVYTGSHATCLLADSVPCSQLEIREVVSSLPVAAEQ</sequence>
<dbReference type="eggNOG" id="ENOG5032RJI">
    <property type="taxonomic scope" value="Bacteria"/>
</dbReference>